<keyword evidence="2" id="KW-1185">Reference proteome</keyword>
<dbReference type="EMBL" id="ML208339">
    <property type="protein sequence ID" value="TFK69028.1"/>
    <property type="molecule type" value="Genomic_DNA"/>
</dbReference>
<organism evidence="1 2">
    <name type="scientific">Pluteus cervinus</name>
    <dbReference type="NCBI Taxonomy" id="181527"/>
    <lineage>
        <taxon>Eukaryota</taxon>
        <taxon>Fungi</taxon>
        <taxon>Dikarya</taxon>
        <taxon>Basidiomycota</taxon>
        <taxon>Agaricomycotina</taxon>
        <taxon>Agaricomycetes</taxon>
        <taxon>Agaricomycetidae</taxon>
        <taxon>Agaricales</taxon>
        <taxon>Pluteineae</taxon>
        <taxon>Pluteaceae</taxon>
        <taxon>Pluteus</taxon>
    </lineage>
</organism>
<evidence type="ECO:0000313" key="2">
    <source>
        <dbReference type="Proteomes" id="UP000308600"/>
    </source>
</evidence>
<accession>A0ACD3ATJ8</accession>
<evidence type="ECO:0000313" key="1">
    <source>
        <dbReference type="EMBL" id="TFK69028.1"/>
    </source>
</evidence>
<name>A0ACD3ATJ8_9AGAR</name>
<reference evidence="1 2" key="1">
    <citation type="journal article" date="2019" name="Nat. Ecol. Evol.">
        <title>Megaphylogeny resolves global patterns of mushroom evolution.</title>
        <authorList>
            <person name="Varga T."/>
            <person name="Krizsan K."/>
            <person name="Foldi C."/>
            <person name="Dima B."/>
            <person name="Sanchez-Garcia M."/>
            <person name="Sanchez-Ramirez S."/>
            <person name="Szollosi G.J."/>
            <person name="Szarkandi J.G."/>
            <person name="Papp V."/>
            <person name="Albert L."/>
            <person name="Andreopoulos W."/>
            <person name="Angelini C."/>
            <person name="Antonin V."/>
            <person name="Barry K.W."/>
            <person name="Bougher N.L."/>
            <person name="Buchanan P."/>
            <person name="Buyck B."/>
            <person name="Bense V."/>
            <person name="Catcheside P."/>
            <person name="Chovatia M."/>
            <person name="Cooper J."/>
            <person name="Damon W."/>
            <person name="Desjardin D."/>
            <person name="Finy P."/>
            <person name="Geml J."/>
            <person name="Haridas S."/>
            <person name="Hughes K."/>
            <person name="Justo A."/>
            <person name="Karasinski D."/>
            <person name="Kautmanova I."/>
            <person name="Kiss B."/>
            <person name="Kocsube S."/>
            <person name="Kotiranta H."/>
            <person name="LaButti K.M."/>
            <person name="Lechner B.E."/>
            <person name="Liimatainen K."/>
            <person name="Lipzen A."/>
            <person name="Lukacs Z."/>
            <person name="Mihaltcheva S."/>
            <person name="Morgado L.N."/>
            <person name="Niskanen T."/>
            <person name="Noordeloos M.E."/>
            <person name="Ohm R.A."/>
            <person name="Ortiz-Santana B."/>
            <person name="Ovrebo C."/>
            <person name="Racz N."/>
            <person name="Riley R."/>
            <person name="Savchenko A."/>
            <person name="Shiryaev A."/>
            <person name="Soop K."/>
            <person name="Spirin V."/>
            <person name="Szebenyi C."/>
            <person name="Tomsovsky M."/>
            <person name="Tulloss R.E."/>
            <person name="Uehling J."/>
            <person name="Grigoriev I.V."/>
            <person name="Vagvolgyi C."/>
            <person name="Papp T."/>
            <person name="Martin F.M."/>
            <person name="Miettinen O."/>
            <person name="Hibbett D.S."/>
            <person name="Nagy L.G."/>
        </authorList>
    </citation>
    <scope>NUCLEOTIDE SEQUENCE [LARGE SCALE GENOMIC DNA]</scope>
    <source>
        <strain evidence="1 2">NL-1719</strain>
    </source>
</reference>
<sequence length="619" mass="70999">MSFNTSYTTSPPNFVINEEDREVACHHQGLLLDDVNTTHSLCTSCRTRSYNYWSQLLNTWKGTLALAGCHEKLDWVLDYILAVNDLNKAQFPAPLGTYPRLSVVERALGLNEQDINIILGCCPQKPSPIGFAQWDSTEPPFILPQLRSFLTDTSRVQREPHPQVHLRNVNAVHRRLAAVFIRIFFDPSLDEVSEGQEIKAFVGVAWIHHIILSNGFHNAELSRFWRELDMELWFEWVFAEGWRKGMTGSKVVEIDSVNLVSRFVTLFTDVPDSYQLDNIEALDVCINQFLNRHFVQDLERPPSGFYAGVQQFPFRYTSCSFYLNAIHDTNCTLENGLPLPPHLQLQRTHLVYLLSFGDPALGFLEDEGRQRAQELVLADPGIPHDVARIRQAEDIYPVLELTDTPGMDDLFKCGSIFRIWALGDRPAYVWRGRQETHEDLAVCCLEVLTNSEPLRKGESQLRRPVHVYAKYTWSYHLSHSTPTMRLVQLLKQYTNDVASGRSEFHNEYCHHPTLATEWMEEAWGYFPESNLEPLLWDWRRIRRRSSDHGIFVSCATSTSSNSSRSCASGTMLHTPSRKKQKGDRTIKKERPSPYANTKRKVASLKRKLMGGLEGVEEES</sequence>
<proteinExistence type="predicted"/>
<gene>
    <name evidence="1" type="ORF">BDN72DRAFT_959871</name>
</gene>
<protein>
    <submittedName>
        <fullName evidence="1">Uncharacterized protein</fullName>
    </submittedName>
</protein>
<dbReference type="Proteomes" id="UP000308600">
    <property type="component" value="Unassembled WGS sequence"/>
</dbReference>